<dbReference type="Gene3D" id="2.160.10.10">
    <property type="entry name" value="Hexapeptide repeat proteins"/>
    <property type="match status" value="1"/>
</dbReference>
<organism evidence="1">
    <name type="scientific">marine metagenome</name>
    <dbReference type="NCBI Taxonomy" id="408172"/>
    <lineage>
        <taxon>unclassified sequences</taxon>
        <taxon>metagenomes</taxon>
        <taxon>ecological metagenomes</taxon>
    </lineage>
</organism>
<dbReference type="InterPro" id="IPR011004">
    <property type="entry name" value="Trimer_LpxA-like_sf"/>
</dbReference>
<dbReference type="InterPro" id="IPR001451">
    <property type="entry name" value="Hexapep"/>
</dbReference>
<feature type="non-terminal residue" evidence="1">
    <location>
        <position position="102"/>
    </location>
</feature>
<dbReference type="EMBL" id="UINC01149114">
    <property type="protein sequence ID" value="SVD41385.1"/>
    <property type="molecule type" value="Genomic_DNA"/>
</dbReference>
<proteinExistence type="predicted"/>
<evidence type="ECO:0000313" key="1">
    <source>
        <dbReference type="EMBL" id="SVD41385.1"/>
    </source>
</evidence>
<gene>
    <name evidence="1" type="ORF">METZ01_LOCUS394239</name>
</gene>
<protein>
    <recommendedName>
        <fullName evidence="2">N-acetyltransferase</fullName>
    </recommendedName>
</protein>
<dbReference type="SUPFAM" id="SSF51161">
    <property type="entry name" value="Trimeric LpxA-like enzymes"/>
    <property type="match status" value="1"/>
</dbReference>
<reference evidence="1" key="1">
    <citation type="submission" date="2018-05" db="EMBL/GenBank/DDBJ databases">
        <authorList>
            <person name="Lanie J.A."/>
            <person name="Ng W.-L."/>
            <person name="Kazmierczak K.M."/>
            <person name="Andrzejewski T.M."/>
            <person name="Davidsen T.M."/>
            <person name="Wayne K.J."/>
            <person name="Tettelin H."/>
            <person name="Glass J.I."/>
            <person name="Rusch D."/>
            <person name="Podicherti R."/>
            <person name="Tsui H.-C.T."/>
            <person name="Winkler M.E."/>
        </authorList>
    </citation>
    <scope>NUCLEOTIDE SEQUENCE</scope>
</reference>
<dbReference type="Pfam" id="PF00132">
    <property type="entry name" value="Hexapep"/>
    <property type="match status" value="1"/>
</dbReference>
<name>A0A382V5U2_9ZZZZ</name>
<accession>A0A382V5U2</accession>
<dbReference type="AlphaFoldDB" id="A0A382V5U2"/>
<evidence type="ECO:0008006" key="2">
    <source>
        <dbReference type="Google" id="ProtNLM"/>
    </source>
</evidence>
<sequence length="102" mass="11391">MPIKDVILGKNVSITNENLVNLYGCKIGDNCKIGPFVEIQRNAIIGNNCKISSHSFICEGVNISNNVFIGHNVTFINDKFPFSTNEEGVLKDDKDWNLIETF</sequence>